<dbReference type="PANTHER" id="PTHR43652">
    <property type="entry name" value="BASIC AMINO ACID ANTIPORTER YFCC-RELATED"/>
    <property type="match status" value="1"/>
</dbReference>
<dbReference type="SUPFAM" id="SSF116726">
    <property type="entry name" value="TrkA C-terminal domain-like"/>
    <property type="match status" value="2"/>
</dbReference>
<evidence type="ECO:0000256" key="7">
    <source>
        <dbReference type="SAM" id="Phobius"/>
    </source>
</evidence>
<dbReference type="EMBL" id="FQUS01000023">
    <property type="protein sequence ID" value="SHG26593.1"/>
    <property type="molecule type" value="Genomic_DNA"/>
</dbReference>
<evidence type="ECO:0000256" key="2">
    <source>
        <dbReference type="ARBA" id="ARBA00022448"/>
    </source>
</evidence>
<name>A0A1M5IFL7_9BACT</name>
<dbReference type="PANTHER" id="PTHR43652:SF2">
    <property type="entry name" value="BASIC AMINO ACID ANTIPORTER YFCC-RELATED"/>
    <property type="match status" value="1"/>
</dbReference>
<reference evidence="9 10" key="1">
    <citation type="submission" date="2016-11" db="EMBL/GenBank/DDBJ databases">
        <authorList>
            <person name="Jaros S."/>
            <person name="Januszkiewicz K."/>
            <person name="Wedrychowicz H."/>
        </authorList>
    </citation>
    <scope>NUCLEOTIDE SEQUENCE [LARGE SCALE GENOMIC DNA]</scope>
    <source>
        <strain evidence="9 10">DSM 21986</strain>
    </source>
</reference>
<keyword evidence="3 7" id="KW-0812">Transmembrane</keyword>
<dbReference type="CDD" id="cd01115">
    <property type="entry name" value="SLC13_permease"/>
    <property type="match status" value="1"/>
</dbReference>
<evidence type="ECO:0000256" key="3">
    <source>
        <dbReference type="ARBA" id="ARBA00022692"/>
    </source>
</evidence>
<keyword evidence="5 7" id="KW-1133">Transmembrane helix</keyword>
<protein>
    <submittedName>
        <fullName evidence="9">Di-and tricarboxylate transporter</fullName>
    </submittedName>
</protein>
<gene>
    <name evidence="9" type="ORF">SAMN05443144_12317</name>
</gene>
<evidence type="ECO:0000256" key="5">
    <source>
        <dbReference type="ARBA" id="ARBA00022989"/>
    </source>
</evidence>
<feature type="transmembrane region" description="Helical" evidence="7">
    <location>
        <begin position="446"/>
        <end position="464"/>
    </location>
</feature>
<dbReference type="InterPro" id="IPR006037">
    <property type="entry name" value="RCK_C"/>
</dbReference>
<dbReference type="GO" id="GO:0008324">
    <property type="term" value="F:monoatomic cation transmembrane transporter activity"/>
    <property type="evidence" value="ECO:0007669"/>
    <property type="project" value="InterPro"/>
</dbReference>
<evidence type="ECO:0000256" key="1">
    <source>
        <dbReference type="ARBA" id="ARBA00004141"/>
    </source>
</evidence>
<feature type="transmembrane region" description="Helical" evidence="7">
    <location>
        <begin position="91"/>
        <end position="119"/>
    </location>
</feature>
<feature type="domain" description="RCK C-terminal" evidence="8">
    <location>
        <begin position="208"/>
        <end position="292"/>
    </location>
</feature>
<comment type="subcellular location">
    <subcellularLocation>
        <location evidence="1">Membrane</location>
        <topology evidence="1">Multi-pass membrane protein</topology>
    </subcellularLocation>
</comment>
<dbReference type="Gene3D" id="3.30.70.1450">
    <property type="entry name" value="Regulator of K+ conductance, C-terminal domain"/>
    <property type="match status" value="2"/>
</dbReference>
<dbReference type="GO" id="GO:0006813">
    <property type="term" value="P:potassium ion transport"/>
    <property type="evidence" value="ECO:0007669"/>
    <property type="project" value="InterPro"/>
</dbReference>
<feature type="transmembrane region" description="Helical" evidence="7">
    <location>
        <begin position="6"/>
        <end position="39"/>
    </location>
</feature>
<feature type="transmembrane region" description="Helical" evidence="7">
    <location>
        <begin position="140"/>
        <end position="161"/>
    </location>
</feature>
<dbReference type="RefSeq" id="WP_073067376.1">
    <property type="nucleotide sequence ID" value="NZ_FQUS01000023.1"/>
</dbReference>
<keyword evidence="2" id="KW-0813">Transport</keyword>
<dbReference type="GO" id="GO:0005886">
    <property type="term" value="C:plasma membrane"/>
    <property type="evidence" value="ECO:0007669"/>
    <property type="project" value="TreeGrafter"/>
</dbReference>
<dbReference type="Proteomes" id="UP000184041">
    <property type="component" value="Unassembled WGS sequence"/>
</dbReference>
<evidence type="ECO:0000256" key="6">
    <source>
        <dbReference type="ARBA" id="ARBA00023136"/>
    </source>
</evidence>
<evidence type="ECO:0000259" key="8">
    <source>
        <dbReference type="PROSITE" id="PS51202"/>
    </source>
</evidence>
<dbReference type="AlphaFoldDB" id="A0A1M5IFL7"/>
<feature type="domain" description="RCK C-terminal" evidence="8">
    <location>
        <begin position="300"/>
        <end position="384"/>
    </location>
</feature>
<dbReference type="InterPro" id="IPR004680">
    <property type="entry name" value="Cit_transptr-like_dom"/>
</dbReference>
<accession>A0A1M5IFL7</accession>
<feature type="transmembrane region" description="Helical" evidence="7">
    <location>
        <begin position="181"/>
        <end position="201"/>
    </location>
</feature>
<feature type="transmembrane region" description="Helical" evidence="7">
    <location>
        <begin position="530"/>
        <end position="550"/>
    </location>
</feature>
<feature type="transmembrane region" description="Helical" evidence="7">
    <location>
        <begin position="402"/>
        <end position="434"/>
    </location>
</feature>
<dbReference type="OrthoDB" id="9765532at2"/>
<sequence>MSFEIIFVFVLLLFALFLFSSDYVSFDIAALLIMISLLVTGILTPREGLAGFSNPATLTVAAMFILSEGLRRTGCLNTIGDYFSRQIQHNYWMGLLQMLLFVSIASAFINNTAIVVIFIPVMIDIASRIDISPSKLLMPLSFAGIFGGICTLIGTSTNILVSSIAEDRGLDPFSMFDFSPMGLLLLASGFIFMFTVGIRAIPERRKNEELTEGYQMQEYLTDVIVKPTSDLTGQVLDEEALTKKLDLDVLRIFKPDRDSSAQRTETSIQSGDVLRIRGSADEINKLIHRNDIALKPPRRWADVDLKHGRDALVEAVIAPDSSLEGKTLDETNFTERFGAVPLAIRHKGKIEQEDLSNIRLTGGDTLLLSIGKERVRQIDKDQAFVLASEVGAAKTRNNKTPIVLATIFGVVAAAALNIVPIVVSAISGVIVLIMTRCLTADEAYKAVNWKVIMLLAGVIPLGTAMDKTGAAGMLADQMIIMLSDLGPRAVLSGFFLLTMSITAVMSNNASAALLAPIAIETAHTLDISPYPFLFAVTYAASLSFITPFGYQTNTLIYSAGQYKFTDFTKIGLPLNIIFWILATIFIPIFWSF</sequence>
<dbReference type="Pfam" id="PF03600">
    <property type="entry name" value="CitMHS"/>
    <property type="match status" value="1"/>
</dbReference>
<dbReference type="InterPro" id="IPR051679">
    <property type="entry name" value="DASS-Related_Transporters"/>
</dbReference>
<feature type="transmembrane region" description="Helical" evidence="7">
    <location>
        <begin position="570"/>
        <end position="590"/>
    </location>
</feature>
<keyword evidence="10" id="KW-1185">Reference proteome</keyword>
<dbReference type="Pfam" id="PF02080">
    <property type="entry name" value="TrkA_C"/>
    <property type="match status" value="1"/>
</dbReference>
<organism evidence="9 10">
    <name type="scientific">Fodinibius roseus</name>
    <dbReference type="NCBI Taxonomy" id="1194090"/>
    <lineage>
        <taxon>Bacteria</taxon>
        <taxon>Pseudomonadati</taxon>
        <taxon>Balneolota</taxon>
        <taxon>Balneolia</taxon>
        <taxon>Balneolales</taxon>
        <taxon>Balneolaceae</taxon>
        <taxon>Fodinibius</taxon>
    </lineage>
</organism>
<evidence type="ECO:0000313" key="9">
    <source>
        <dbReference type="EMBL" id="SHG26593.1"/>
    </source>
</evidence>
<feature type="transmembrane region" description="Helical" evidence="7">
    <location>
        <begin position="485"/>
        <end position="505"/>
    </location>
</feature>
<dbReference type="InterPro" id="IPR036721">
    <property type="entry name" value="RCK_C_sf"/>
</dbReference>
<proteinExistence type="predicted"/>
<evidence type="ECO:0000313" key="10">
    <source>
        <dbReference type="Proteomes" id="UP000184041"/>
    </source>
</evidence>
<evidence type="ECO:0000256" key="4">
    <source>
        <dbReference type="ARBA" id="ARBA00022737"/>
    </source>
</evidence>
<keyword evidence="4" id="KW-0677">Repeat</keyword>
<keyword evidence="6 7" id="KW-0472">Membrane</keyword>
<dbReference type="PROSITE" id="PS51202">
    <property type="entry name" value="RCK_C"/>
    <property type="match status" value="2"/>
</dbReference>
<dbReference type="STRING" id="1194090.SAMN05443144_12317"/>